<dbReference type="SUPFAM" id="SSF56801">
    <property type="entry name" value="Acetyl-CoA synthetase-like"/>
    <property type="match status" value="1"/>
</dbReference>
<dbReference type="InterPro" id="IPR042099">
    <property type="entry name" value="ANL_N_sf"/>
</dbReference>
<dbReference type="OrthoDB" id="3641063at2759"/>
<dbReference type="PROSITE" id="PS00455">
    <property type="entry name" value="AMP_BINDING"/>
    <property type="match status" value="1"/>
</dbReference>
<evidence type="ECO:0000256" key="2">
    <source>
        <dbReference type="ARBA" id="ARBA00022553"/>
    </source>
</evidence>
<dbReference type="GeneID" id="71983726"/>
<keyword evidence="1" id="KW-0596">Phosphopantetheine</keyword>
<evidence type="ECO:0000256" key="1">
    <source>
        <dbReference type="ARBA" id="ARBA00022450"/>
    </source>
</evidence>
<dbReference type="GO" id="GO:0005737">
    <property type="term" value="C:cytoplasm"/>
    <property type="evidence" value="ECO:0007669"/>
    <property type="project" value="TreeGrafter"/>
</dbReference>
<dbReference type="PANTHER" id="PTHR45527:SF1">
    <property type="entry name" value="FATTY ACID SYNTHASE"/>
    <property type="match status" value="1"/>
</dbReference>
<organism evidence="4 5">
    <name type="scientific">Passalora fulva</name>
    <name type="common">Tomato leaf mold</name>
    <name type="synonym">Cladosporium fulvum</name>
    <dbReference type="NCBI Taxonomy" id="5499"/>
    <lineage>
        <taxon>Eukaryota</taxon>
        <taxon>Fungi</taxon>
        <taxon>Dikarya</taxon>
        <taxon>Ascomycota</taxon>
        <taxon>Pezizomycotina</taxon>
        <taxon>Dothideomycetes</taxon>
        <taxon>Dothideomycetidae</taxon>
        <taxon>Mycosphaerellales</taxon>
        <taxon>Mycosphaerellaceae</taxon>
        <taxon>Fulvia</taxon>
    </lineage>
</organism>
<dbReference type="EMBL" id="CP090164">
    <property type="protein sequence ID" value="UJO14434.1"/>
    <property type="molecule type" value="Genomic_DNA"/>
</dbReference>
<sequence>MAQSPATQPSNEPVYITYTSGSTGHPKGVMIAQHAVTTGHQVHAMRMRINSSSRVLVLAAPAFDMAIENMFMTLFQGACMCVPSDTQKYSIDDLLDFAKTSRANWMSCTPSYLCLFRSEALYMMDAVLLGGEPIPRSIVESYTKCSSQGARIPTLMNGFGPSECALGCCILNEAISPQISDQCIGEGFRATTWIVNKDDVESLLPIGSTGELL</sequence>
<reference evidence="4" key="2">
    <citation type="journal article" date="2022" name="Microb. Genom.">
        <title>A chromosome-scale genome assembly of the tomato pathogen Cladosporium fulvum reveals a compartmentalized genome architecture and the presence of a dispensable chromosome.</title>
        <authorList>
            <person name="Zaccaron A.Z."/>
            <person name="Chen L.H."/>
            <person name="Samaras A."/>
            <person name="Stergiopoulos I."/>
        </authorList>
    </citation>
    <scope>NUCLEOTIDE SEQUENCE</scope>
    <source>
        <strain evidence="4">Race5_Kim</strain>
    </source>
</reference>
<dbReference type="GO" id="GO:0043041">
    <property type="term" value="P:amino acid activation for nonribosomal peptide biosynthetic process"/>
    <property type="evidence" value="ECO:0007669"/>
    <property type="project" value="TreeGrafter"/>
</dbReference>
<dbReference type="PANTHER" id="PTHR45527">
    <property type="entry name" value="NONRIBOSOMAL PEPTIDE SYNTHETASE"/>
    <property type="match status" value="1"/>
</dbReference>
<dbReference type="KEGG" id="ffu:CLAFUR5_03848"/>
<dbReference type="GO" id="GO:0031177">
    <property type="term" value="F:phosphopantetheine binding"/>
    <property type="evidence" value="ECO:0007669"/>
    <property type="project" value="TreeGrafter"/>
</dbReference>
<keyword evidence="5" id="KW-1185">Reference proteome</keyword>
<feature type="domain" description="AMP-dependent synthetase/ligase" evidence="3">
    <location>
        <begin position="6"/>
        <end position="213"/>
    </location>
</feature>
<dbReference type="Pfam" id="PF00501">
    <property type="entry name" value="AMP-binding"/>
    <property type="match status" value="1"/>
</dbReference>
<reference evidence="4" key="1">
    <citation type="submission" date="2021-12" db="EMBL/GenBank/DDBJ databases">
        <authorList>
            <person name="Zaccaron A."/>
            <person name="Stergiopoulos I."/>
        </authorList>
    </citation>
    <scope>NUCLEOTIDE SEQUENCE</scope>
    <source>
        <strain evidence="4">Race5_Kim</strain>
    </source>
</reference>
<dbReference type="AlphaFoldDB" id="A0A9Q8LBN8"/>
<dbReference type="Gene3D" id="3.40.50.12780">
    <property type="entry name" value="N-terminal domain of ligase-like"/>
    <property type="match status" value="1"/>
</dbReference>
<evidence type="ECO:0000259" key="3">
    <source>
        <dbReference type="Pfam" id="PF00501"/>
    </source>
</evidence>
<dbReference type="Proteomes" id="UP000756132">
    <property type="component" value="Chromosome 2"/>
</dbReference>
<dbReference type="GO" id="GO:0044550">
    <property type="term" value="P:secondary metabolite biosynthetic process"/>
    <property type="evidence" value="ECO:0007669"/>
    <property type="project" value="TreeGrafter"/>
</dbReference>
<dbReference type="InterPro" id="IPR000873">
    <property type="entry name" value="AMP-dep_synth/lig_dom"/>
</dbReference>
<dbReference type="InterPro" id="IPR020845">
    <property type="entry name" value="AMP-binding_CS"/>
</dbReference>
<accession>A0A9Q8LBN8</accession>
<dbReference type="RefSeq" id="XP_047758800.1">
    <property type="nucleotide sequence ID" value="XM_047902996.1"/>
</dbReference>
<keyword evidence="2" id="KW-0597">Phosphoprotein</keyword>
<evidence type="ECO:0000313" key="5">
    <source>
        <dbReference type="Proteomes" id="UP000756132"/>
    </source>
</evidence>
<evidence type="ECO:0000313" key="4">
    <source>
        <dbReference type="EMBL" id="UJO14434.1"/>
    </source>
</evidence>
<proteinExistence type="predicted"/>
<protein>
    <submittedName>
        <fullName evidence="4">Nonribosomal peptide synthetase</fullName>
    </submittedName>
</protein>
<gene>
    <name evidence="4" type="ORF">CLAFUR5_03848</name>
</gene>
<name>A0A9Q8LBN8_PASFU</name>